<evidence type="ECO:0000256" key="2">
    <source>
        <dbReference type="ARBA" id="ARBA00007254"/>
    </source>
</evidence>
<dbReference type="EMBL" id="AQHR01000088">
    <property type="protein sequence ID" value="EON76053.1"/>
    <property type="molecule type" value="Genomic_DNA"/>
</dbReference>
<dbReference type="HAMAP" id="MF_00115">
    <property type="entry name" value="MscL"/>
    <property type="match status" value="1"/>
</dbReference>
<comment type="caution">
    <text evidence="12">The sequence shown here is derived from an EMBL/GenBank/DDBJ whole genome shotgun (WGS) entry which is preliminary data.</text>
</comment>
<dbReference type="InterPro" id="IPR001185">
    <property type="entry name" value="MS_channel"/>
</dbReference>
<dbReference type="PATRIC" id="fig|1288963.3.peg.3174"/>
<accession>R7ZPQ7</accession>
<dbReference type="STRING" id="1232681.ADIS_3181"/>
<keyword evidence="13" id="KW-1185">Reference proteome</keyword>
<name>R7ZPQ7_9BACT</name>
<comment type="subunit">
    <text evidence="3 11">Homopentamer.</text>
</comment>
<evidence type="ECO:0000256" key="6">
    <source>
        <dbReference type="ARBA" id="ARBA00022692"/>
    </source>
</evidence>
<dbReference type="PANTHER" id="PTHR30266">
    <property type="entry name" value="MECHANOSENSITIVE CHANNEL MSCL"/>
    <property type="match status" value="1"/>
</dbReference>
<dbReference type="PRINTS" id="PR01264">
    <property type="entry name" value="MECHCHANNEL"/>
</dbReference>
<dbReference type="NCBIfam" id="NF010557">
    <property type="entry name" value="PRK13952.1"/>
    <property type="match status" value="1"/>
</dbReference>
<dbReference type="PANTHER" id="PTHR30266:SF2">
    <property type="entry name" value="LARGE-CONDUCTANCE MECHANOSENSITIVE CHANNEL"/>
    <property type="match status" value="1"/>
</dbReference>
<dbReference type="SUPFAM" id="SSF81330">
    <property type="entry name" value="Gated mechanosensitive channel"/>
    <property type="match status" value="1"/>
</dbReference>
<keyword evidence="6 11" id="KW-0812">Transmembrane</keyword>
<proteinExistence type="inferred from homology"/>
<keyword evidence="9 11" id="KW-0472">Membrane</keyword>
<keyword evidence="10 11" id="KW-0407">Ion channel</keyword>
<gene>
    <name evidence="11" type="primary">mscL</name>
    <name evidence="12" type="ORF">ADIS_3181</name>
</gene>
<dbReference type="Gene3D" id="1.10.1200.120">
    <property type="entry name" value="Large-conductance mechanosensitive channel, MscL, domain 1"/>
    <property type="match status" value="1"/>
</dbReference>
<feature type="transmembrane region" description="Helical" evidence="11">
    <location>
        <begin position="12"/>
        <end position="33"/>
    </location>
</feature>
<dbReference type="Proteomes" id="UP000013909">
    <property type="component" value="Unassembled WGS sequence"/>
</dbReference>
<evidence type="ECO:0000256" key="7">
    <source>
        <dbReference type="ARBA" id="ARBA00022989"/>
    </source>
</evidence>
<keyword evidence="5 11" id="KW-1003">Cell membrane</keyword>
<dbReference type="NCBIfam" id="NF001843">
    <property type="entry name" value="PRK00567.1-4"/>
    <property type="match status" value="1"/>
</dbReference>
<dbReference type="GO" id="GO:0005886">
    <property type="term" value="C:plasma membrane"/>
    <property type="evidence" value="ECO:0007669"/>
    <property type="project" value="UniProtKB-SubCell"/>
</dbReference>
<evidence type="ECO:0000256" key="4">
    <source>
        <dbReference type="ARBA" id="ARBA00022448"/>
    </source>
</evidence>
<evidence type="ECO:0000256" key="5">
    <source>
        <dbReference type="ARBA" id="ARBA00022475"/>
    </source>
</evidence>
<sequence>MSLLKEFRDFAVRGNVVDLAVAVVIGGAFGKIVTSLVNDIIMPPIGLLVGGVDFSDLAITLKEAGIGEDGQAIAAVTMGYGAFVQVIIDFAIVAFAIFMIVKLINQLKRKEEKAQTPPTPTVNKTEVLLEEIRDLLKTNKTG</sequence>
<comment type="function">
    <text evidence="11">Channel that opens in response to stretch forces in the membrane lipid bilayer. May participate in the regulation of osmotic pressure changes within the cell.</text>
</comment>
<dbReference type="Pfam" id="PF01741">
    <property type="entry name" value="MscL"/>
    <property type="match status" value="1"/>
</dbReference>
<evidence type="ECO:0000256" key="1">
    <source>
        <dbReference type="ARBA" id="ARBA00004651"/>
    </source>
</evidence>
<dbReference type="AlphaFoldDB" id="R7ZPQ7"/>
<evidence type="ECO:0000256" key="8">
    <source>
        <dbReference type="ARBA" id="ARBA00023065"/>
    </source>
</evidence>
<dbReference type="PROSITE" id="PS01327">
    <property type="entry name" value="MSCL"/>
    <property type="match status" value="1"/>
</dbReference>
<keyword evidence="8 11" id="KW-0406">Ion transport</keyword>
<dbReference type="OrthoDB" id="9810350at2"/>
<keyword evidence="7 11" id="KW-1133">Transmembrane helix</keyword>
<dbReference type="NCBIfam" id="TIGR00220">
    <property type="entry name" value="mscL"/>
    <property type="match status" value="1"/>
</dbReference>
<feature type="transmembrane region" description="Helical" evidence="11">
    <location>
        <begin position="82"/>
        <end position="104"/>
    </location>
</feature>
<dbReference type="FunFam" id="1.10.1200.120:FF:000001">
    <property type="entry name" value="Large-conductance mechanosensitive channel"/>
    <property type="match status" value="1"/>
</dbReference>
<reference evidence="12 13" key="1">
    <citation type="submission" date="2013-02" db="EMBL/GenBank/DDBJ databases">
        <title>A novel strain isolated from Lonar lake, Maharashtra, India.</title>
        <authorList>
            <person name="Singh A."/>
        </authorList>
    </citation>
    <scope>NUCLEOTIDE SEQUENCE [LARGE SCALE GENOMIC DNA]</scope>
    <source>
        <strain evidence="12 13">AK24</strain>
    </source>
</reference>
<comment type="similarity">
    <text evidence="2 11">Belongs to the MscL family.</text>
</comment>
<evidence type="ECO:0000313" key="13">
    <source>
        <dbReference type="Proteomes" id="UP000013909"/>
    </source>
</evidence>
<keyword evidence="4 11" id="KW-0813">Transport</keyword>
<protein>
    <recommendedName>
        <fullName evidence="11">Large-conductance mechanosensitive channel</fullName>
    </recommendedName>
</protein>
<evidence type="ECO:0000256" key="11">
    <source>
        <dbReference type="HAMAP-Rule" id="MF_00115"/>
    </source>
</evidence>
<dbReference type="RefSeq" id="WP_010855314.1">
    <property type="nucleotide sequence ID" value="NZ_AQHR01000088.1"/>
</dbReference>
<dbReference type="InterPro" id="IPR019823">
    <property type="entry name" value="Mechanosensitive_channel_CS"/>
</dbReference>
<evidence type="ECO:0000256" key="3">
    <source>
        <dbReference type="ARBA" id="ARBA00011255"/>
    </source>
</evidence>
<evidence type="ECO:0000256" key="10">
    <source>
        <dbReference type="ARBA" id="ARBA00023303"/>
    </source>
</evidence>
<dbReference type="InterPro" id="IPR036019">
    <property type="entry name" value="MscL_channel"/>
</dbReference>
<evidence type="ECO:0000313" key="12">
    <source>
        <dbReference type="EMBL" id="EON76053.1"/>
    </source>
</evidence>
<evidence type="ECO:0000256" key="9">
    <source>
        <dbReference type="ARBA" id="ARBA00023136"/>
    </source>
</evidence>
<organism evidence="12 13">
    <name type="scientific">Lunatimonas lonarensis</name>
    <dbReference type="NCBI Taxonomy" id="1232681"/>
    <lineage>
        <taxon>Bacteria</taxon>
        <taxon>Pseudomonadati</taxon>
        <taxon>Bacteroidota</taxon>
        <taxon>Cytophagia</taxon>
        <taxon>Cytophagales</taxon>
        <taxon>Cyclobacteriaceae</taxon>
    </lineage>
</organism>
<comment type="subcellular location">
    <subcellularLocation>
        <location evidence="1 11">Cell membrane</location>
        <topology evidence="1 11">Multi-pass membrane protein</topology>
    </subcellularLocation>
</comment>
<dbReference type="GO" id="GO:0008381">
    <property type="term" value="F:mechanosensitive monoatomic ion channel activity"/>
    <property type="evidence" value="ECO:0007669"/>
    <property type="project" value="UniProtKB-UniRule"/>
</dbReference>
<dbReference type="InterPro" id="IPR037673">
    <property type="entry name" value="MSC/AndL"/>
</dbReference>